<feature type="domain" description="Stress-response A/B barrel" evidence="1">
    <location>
        <begin position="2"/>
        <end position="93"/>
    </location>
</feature>
<comment type="caution">
    <text evidence="2">The sequence shown here is derived from an EMBL/GenBank/DDBJ whole genome shotgun (WGS) entry which is preliminary data.</text>
</comment>
<dbReference type="InterPro" id="IPR013097">
    <property type="entry name" value="Dabb"/>
</dbReference>
<dbReference type="SMART" id="SM00886">
    <property type="entry name" value="Dabb"/>
    <property type="match status" value="1"/>
</dbReference>
<evidence type="ECO:0000313" key="3">
    <source>
        <dbReference type="Proteomes" id="UP000178449"/>
    </source>
</evidence>
<sequence>MIKHLVLFQFKEPKLKALDEAAAQLKALLGVVPSLRSMEVGVDFVKSERSMDLSLIATFDDEAGLEAYIHHPAHQEVATFIKAHALLSKACDYQF</sequence>
<proteinExistence type="predicted"/>
<dbReference type="PANTHER" id="PTHR37832">
    <property type="entry name" value="BLL2683 PROTEIN"/>
    <property type="match status" value="1"/>
</dbReference>
<gene>
    <name evidence="2" type="ORF">A2527_06565</name>
</gene>
<dbReference type="EMBL" id="MFNE01000030">
    <property type="protein sequence ID" value="OGG94997.1"/>
    <property type="molecule type" value="Genomic_DNA"/>
</dbReference>
<dbReference type="PROSITE" id="PS51502">
    <property type="entry name" value="S_R_A_B_BARREL"/>
    <property type="match status" value="1"/>
</dbReference>
<name>A0A1F6GA56_9PROT</name>
<dbReference type="STRING" id="1817772.A2527_06565"/>
<protein>
    <recommendedName>
        <fullName evidence="1">Stress-response A/B barrel domain-containing protein</fullName>
    </recommendedName>
</protein>
<evidence type="ECO:0000313" key="2">
    <source>
        <dbReference type="EMBL" id="OGG94997.1"/>
    </source>
</evidence>
<dbReference type="Proteomes" id="UP000178449">
    <property type="component" value="Unassembled WGS sequence"/>
</dbReference>
<dbReference type="Pfam" id="PF07876">
    <property type="entry name" value="Dabb"/>
    <property type="match status" value="1"/>
</dbReference>
<organism evidence="2 3">
    <name type="scientific">Candidatus Lambdaproteobacteria bacterium RIFOXYD2_FULL_50_16</name>
    <dbReference type="NCBI Taxonomy" id="1817772"/>
    <lineage>
        <taxon>Bacteria</taxon>
        <taxon>Pseudomonadati</taxon>
        <taxon>Pseudomonadota</taxon>
        <taxon>Candidatus Lambdaproteobacteria</taxon>
    </lineage>
</organism>
<evidence type="ECO:0000259" key="1">
    <source>
        <dbReference type="PROSITE" id="PS51502"/>
    </source>
</evidence>
<dbReference type="Gene3D" id="3.30.70.100">
    <property type="match status" value="1"/>
</dbReference>
<reference evidence="2 3" key="1">
    <citation type="journal article" date="2016" name="Nat. Commun.">
        <title>Thousands of microbial genomes shed light on interconnected biogeochemical processes in an aquifer system.</title>
        <authorList>
            <person name="Anantharaman K."/>
            <person name="Brown C.T."/>
            <person name="Hug L.A."/>
            <person name="Sharon I."/>
            <person name="Castelle C.J."/>
            <person name="Probst A.J."/>
            <person name="Thomas B.C."/>
            <person name="Singh A."/>
            <person name="Wilkins M.J."/>
            <person name="Karaoz U."/>
            <person name="Brodie E.L."/>
            <person name="Williams K.H."/>
            <person name="Hubbard S.S."/>
            <person name="Banfield J.F."/>
        </authorList>
    </citation>
    <scope>NUCLEOTIDE SEQUENCE [LARGE SCALE GENOMIC DNA]</scope>
</reference>
<dbReference type="AlphaFoldDB" id="A0A1F6GA56"/>
<dbReference type="SUPFAM" id="SSF54909">
    <property type="entry name" value="Dimeric alpha+beta barrel"/>
    <property type="match status" value="1"/>
</dbReference>
<dbReference type="PANTHER" id="PTHR37832:SF1">
    <property type="entry name" value="STRESS-RESPONSE A_B BARREL DOMAIN-CONTAINING PROTEIN"/>
    <property type="match status" value="1"/>
</dbReference>
<dbReference type="InterPro" id="IPR011008">
    <property type="entry name" value="Dimeric_a/b-barrel"/>
</dbReference>
<accession>A0A1F6GA56</accession>